<gene>
    <name evidence="2" type="ORF">AB0E61_28770</name>
</gene>
<keyword evidence="3" id="KW-1185">Reference proteome</keyword>
<name>A0ABV2Z7Z0_9ACTN</name>
<dbReference type="RefSeq" id="WP_245655168.1">
    <property type="nucleotide sequence ID" value="NZ_JBEZVI010000034.1"/>
</dbReference>
<protein>
    <recommendedName>
        <fullName evidence="4">Regulatory protein</fullName>
    </recommendedName>
</protein>
<feature type="compositionally biased region" description="Low complexity" evidence="1">
    <location>
        <begin position="140"/>
        <end position="149"/>
    </location>
</feature>
<evidence type="ECO:0000256" key="1">
    <source>
        <dbReference type="SAM" id="MobiDB-lite"/>
    </source>
</evidence>
<feature type="region of interest" description="Disordered" evidence="1">
    <location>
        <begin position="138"/>
        <end position="216"/>
    </location>
</feature>
<comment type="caution">
    <text evidence="2">The sequence shown here is derived from an EMBL/GenBank/DDBJ whole genome shotgun (WGS) entry which is preliminary data.</text>
</comment>
<evidence type="ECO:0000313" key="3">
    <source>
        <dbReference type="Proteomes" id="UP001550853"/>
    </source>
</evidence>
<dbReference type="Proteomes" id="UP001550853">
    <property type="component" value="Unassembled WGS sequence"/>
</dbReference>
<evidence type="ECO:0008006" key="4">
    <source>
        <dbReference type="Google" id="ProtNLM"/>
    </source>
</evidence>
<accession>A0ABV2Z7Z0</accession>
<dbReference type="EMBL" id="JBEZVI010000034">
    <property type="protein sequence ID" value="MEU3714081.1"/>
    <property type="molecule type" value="Genomic_DNA"/>
</dbReference>
<evidence type="ECO:0000313" key="2">
    <source>
        <dbReference type="EMBL" id="MEU3714081.1"/>
    </source>
</evidence>
<reference evidence="2 3" key="1">
    <citation type="submission" date="2024-06" db="EMBL/GenBank/DDBJ databases">
        <title>The Natural Products Discovery Center: Release of the First 8490 Sequenced Strains for Exploring Actinobacteria Biosynthetic Diversity.</title>
        <authorList>
            <person name="Kalkreuter E."/>
            <person name="Kautsar S.A."/>
            <person name="Yang D."/>
            <person name="Bader C.D."/>
            <person name="Teijaro C.N."/>
            <person name="Fluegel L."/>
            <person name="Davis C.M."/>
            <person name="Simpson J.R."/>
            <person name="Lauterbach L."/>
            <person name="Steele A.D."/>
            <person name="Gui C."/>
            <person name="Meng S."/>
            <person name="Li G."/>
            <person name="Viehrig K."/>
            <person name="Ye F."/>
            <person name="Su P."/>
            <person name="Kiefer A.F."/>
            <person name="Nichols A."/>
            <person name="Cepeda A.J."/>
            <person name="Yan W."/>
            <person name="Fan B."/>
            <person name="Jiang Y."/>
            <person name="Adhikari A."/>
            <person name="Zheng C.-J."/>
            <person name="Schuster L."/>
            <person name="Cowan T.M."/>
            <person name="Smanski M.J."/>
            <person name="Chevrette M.G."/>
            <person name="De Carvalho L.P.S."/>
            <person name="Shen B."/>
        </authorList>
    </citation>
    <scope>NUCLEOTIDE SEQUENCE [LARGE SCALE GENOMIC DNA]</scope>
    <source>
        <strain evidence="2 3">NPDC033039</strain>
    </source>
</reference>
<feature type="region of interest" description="Disordered" evidence="1">
    <location>
        <begin position="26"/>
        <end position="46"/>
    </location>
</feature>
<feature type="compositionally biased region" description="Pro residues" evidence="1">
    <location>
        <begin position="169"/>
        <end position="183"/>
    </location>
</feature>
<organism evidence="2 3">
    <name type="scientific">Streptomyces catenulae</name>
    <dbReference type="NCBI Taxonomy" id="66875"/>
    <lineage>
        <taxon>Bacteria</taxon>
        <taxon>Bacillati</taxon>
        <taxon>Actinomycetota</taxon>
        <taxon>Actinomycetes</taxon>
        <taxon>Kitasatosporales</taxon>
        <taxon>Streptomycetaceae</taxon>
        <taxon>Streptomyces</taxon>
    </lineage>
</organism>
<proteinExistence type="predicted"/>
<sequence>MPMPYGTRGGMVFSADELRVLRRALAHARRSTPAAPPGPAGPERPVEPQEYLRLAEAVDEAQREGDRLRAFLLADLARYRAALPGAAPGYLARLDEALAAGCAPGADDLAALRALTPRAAGTAEGVRRTGLLHRCEARAGHAAPARPAGTPRLTLPGARSADEPRPAPRRPAPDPASKPAPRPAPKEPRPDRPVPTPGEVFPRRRRPAPPPAARTA</sequence>